<dbReference type="EMBL" id="VWXC01000011">
    <property type="protein sequence ID" value="NIG20175.1"/>
    <property type="molecule type" value="Genomic_DNA"/>
</dbReference>
<evidence type="ECO:0000256" key="1">
    <source>
        <dbReference type="SAM" id="SignalP"/>
    </source>
</evidence>
<keyword evidence="4" id="KW-1185">Reference proteome</keyword>
<accession>A0ABX0RRD3</accession>
<name>A0ABX0RRD3_9GAMM</name>
<comment type="caution">
    <text evidence="3">The sequence shown here is derived from an EMBL/GenBank/DDBJ whole genome shotgun (WGS) entry which is preliminary data.</text>
</comment>
<dbReference type="Proteomes" id="UP001515780">
    <property type="component" value="Unassembled WGS sequence"/>
</dbReference>
<gene>
    <name evidence="3" type="ORF">F3J37_15975</name>
</gene>
<sequence length="432" mass="47655">MQRHTVIKPLLFSLSLAVSSYATAATECDGVALTPCPAPFDHQLPDPHQMLSWSQKDRVVGFRNDYRNYAGDVFHHGQAKPLARANNLLVDAQYQVNGHTYRLADYLKRENVAGMLVLKNGKVAYKYFAEGNTDTTLWTSRSVGKSVVSTLVGIAIKQGKIHSLDDNITAYEPELKGTAWDGVTLKQLIQHTSGVAWNEDYTNPNSDFAQLTQCEAQAGAYACVRNIVSHLKRAHPAGEQWSYSSGGAWLLGDVLERATGMSLAAYLQQTVWQPNGMASDGVWHAYQSGKHDVGAHGFNATLEDWGRFGEFILNEGRLHDGKQILPDNWVNDAATWTQAKDSVSAAHPEGIYGYQWWNNAIPANAQHVVPTAAEGLKHSLWALGIYGQIIMVNRAENLVIVQWSTWPQAEPSFSAQPLEAALMYSAIAQQLH</sequence>
<dbReference type="Pfam" id="PF00144">
    <property type="entry name" value="Beta-lactamase"/>
    <property type="match status" value="1"/>
</dbReference>
<feature type="domain" description="Beta-lactamase-related" evidence="2">
    <location>
        <begin position="113"/>
        <end position="415"/>
    </location>
</feature>
<dbReference type="InterPro" id="IPR001466">
    <property type="entry name" value="Beta-lactam-related"/>
</dbReference>
<dbReference type="Gene3D" id="3.40.710.10">
    <property type="entry name" value="DD-peptidase/beta-lactamase superfamily"/>
    <property type="match status" value="1"/>
</dbReference>
<evidence type="ECO:0000259" key="2">
    <source>
        <dbReference type="Pfam" id="PF00144"/>
    </source>
</evidence>
<dbReference type="PANTHER" id="PTHR43283:SF14">
    <property type="entry name" value="BLL8153 PROTEIN"/>
    <property type="match status" value="1"/>
</dbReference>
<evidence type="ECO:0000313" key="4">
    <source>
        <dbReference type="Proteomes" id="UP001515780"/>
    </source>
</evidence>
<organism evidence="3 4">
    <name type="scientific">Candidatus Pantoea communis</name>
    <dbReference type="NCBI Taxonomy" id="2608354"/>
    <lineage>
        <taxon>Bacteria</taxon>
        <taxon>Pseudomonadati</taxon>
        <taxon>Pseudomonadota</taxon>
        <taxon>Gammaproteobacteria</taxon>
        <taxon>Enterobacterales</taxon>
        <taxon>Erwiniaceae</taxon>
        <taxon>Pantoea</taxon>
    </lineage>
</organism>
<feature type="chain" id="PRO_5047504672" evidence="1">
    <location>
        <begin position="25"/>
        <end position="432"/>
    </location>
</feature>
<keyword evidence="3" id="KW-0378">Hydrolase</keyword>
<dbReference type="InterPro" id="IPR012338">
    <property type="entry name" value="Beta-lactam/transpept-like"/>
</dbReference>
<proteinExistence type="predicted"/>
<keyword evidence="1" id="KW-0732">Signal</keyword>
<dbReference type="RefSeq" id="WP_166934357.1">
    <property type="nucleotide sequence ID" value="NZ_VWXC01000011.1"/>
</dbReference>
<protein>
    <submittedName>
        <fullName evidence="3">Serine hydrolase</fullName>
    </submittedName>
</protein>
<dbReference type="GO" id="GO:0016787">
    <property type="term" value="F:hydrolase activity"/>
    <property type="evidence" value="ECO:0007669"/>
    <property type="project" value="UniProtKB-KW"/>
</dbReference>
<dbReference type="PANTHER" id="PTHR43283">
    <property type="entry name" value="BETA-LACTAMASE-RELATED"/>
    <property type="match status" value="1"/>
</dbReference>
<dbReference type="InterPro" id="IPR050789">
    <property type="entry name" value="Diverse_Enzym_Activities"/>
</dbReference>
<feature type="signal peptide" evidence="1">
    <location>
        <begin position="1"/>
        <end position="24"/>
    </location>
</feature>
<reference evidence="3 4" key="1">
    <citation type="journal article" date="2019" name="bioRxiv">
        <title>Bacteria contribute to plant secondary compound degradation in a generalist herbivore system.</title>
        <authorList>
            <person name="Francoeur C.B."/>
            <person name="Khadempour L."/>
            <person name="Moreira-Soto R.D."/>
            <person name="Gotting K."/>
            <person name="Book A.J."/>
            <person name="Pinto-Tomas A.A."/>
            <person name="Keefover-Ring K."/>
            <person name="Currie C.R."/>
        </authorList>
    </citation>
    <scope>NUCLEOTIDE SEQUENCE [LARGE SCALE GENOMIC DNA]</scope>
    <source>
        <strain evidence="3">Al-1710</strain>
    </source>
</reference>
<dbReference type="SUPFAM" id="SSF56601">
    <property type="entry name" value="beta-lactamase/transpeptidase-like"/>
    <property type="match status" value="1"/>
</dbReference>
<evidence type="ECO:0000313" key="3">
    <source>
        <dbReference type="EMBL" id="NIG20175.1"/>
    </source>
</evidence>